<keyword evidence="5" id="KW-0067">ATP-binding</keyword>
<keyword evidence="4 9" id="KW-0418">Kinase</keyword>
<dbReference type="InterPro" id="IPR018484">
    <property type="entry name" value="FGGY_N"/>
</dbReference>
<feature type="domain" description="Carbohydrate kinase FGGY N-terminal" evidence="7">
    <location>
        <begin position="4"/>
        <end position="251"/>
    </location>
</feature>
<dbReference type="STRING" id="942150.IV64_GL001862"/>
<dbReference type="PANTHER" id="PTHR10196">
    <property type="entry name" value="SUGAR KINASE"/>
    <property type="match status" value="1"/>
</dbReference>
<dbReference type="EMBL" id="JQCL01000029">
    <property type="protein sequence ID" value="KRO14026.1"/>
    <property type="molecule type" value="Genomic_DNA"/>
</dbReference>
<dbReference type="Gene3D" id="3.30.420.40">
    <property type="match status" value="2"/>
</dbReference>
<keyword evidence="3" id="KW-0547">Nucleotide-binding</keyword>
<dbReference type="RefSeq" id="WP_057705639.1">
    <property type="nucleotide sequence ID" value="NZ_JQCL01000029.1"/>
</dbReference>
<organism evidence="9 10">
    <name type="scientific">Lactiplantibacillus xiangfangensis</name>
    <dbReference type="NCBI Taxonomy" id="942150"/>
    <lineage>
        <taxon>Bacteria</taxon>
        <taxon>Bacillati</taxon>
        <taxon>Bacillota</taxon>
        <taxon>Bacilli</taxon>
        <taxon>Lactobacillales</taxon>
        <taxon>Lactobacillaceae</taxon>
        <taxon>Lactiplantibacillus</taxon>
    </lineage>
</organism>
<name>A0A0R2MTK8_9LACO</name>
<reference evidence="9 10" key="1">
    <citation type="journal article" date="2015" name="Genome Announc.">
        <title>Expanding the biotechnology potential of lactobacilli through comparative genomics of 213 strains and associated genera.</title>
        <authorList>
            <person name="Sun Z."/>
            <person name="Harris H.M."/>
            <person name="McCann A."/>
            <person name="Guo C."/>
            <person name="Argimon S."/>
            <person name="Zhang W."/>
            <person name="Yang X."/>
            <person name="Jeffery I.B."/>
            <person name="Cooney J.C."/>
            <person name="Kagawa T.F."/>
            <person name="Liu W."/>
            <person name="Song Y."/>
            <person name="Salvetti E."/>
            <person name="Wrobel A."/>
            <person name="Rasinkangas P."/>
            <person name="Parkhill J."/>
            <person name="Rea M.C."/>
            <person name="O'Sullivan O."/>
            <person name="Ritari J."/>
            <person name="Douillard F.P."/>
            <person name="Paul Ross R."/>
            <person name="Yang R."/>
            <person name="Briner A.E."/>
            <person name="Felis G.E."/>
            <person name="de Vos W.M."/>
            <person name="Barrangou R."/>
            <person name="Klaenhammer T.R."/>
            <person name="Caufield P.W."/>
            <person name="Cui Y."/>
            <person name="Zhang H."/>
            <person name="O'Toole P.W."/>
        </authorList>
    </citation>
    <scope>NUCLEOTIDE SEQUENCE [LARGE SCALE GENOMIC DNA]</scope>
    <source>
        <strain evidence="9 10">LMG 26013</strain>
    </source>
</reference>
<evidence type="ECO:0000313" key="9">
    <source>
        <dbReference type="EMBL" id="KRO14026.1"/>
    </source>
</evidence>
<dbReference type="GO" id="GO:0004370">
    <property type="term" value="F:glycerol kinase activity"/>
    <property type="evidence" value="ECO:0007669"/>
    <property type="project" value="TreeGrafter"/>
</dbReference>
<dbReference type="Pfam" id="PF00370">
    <property type="entry name" value="FGGY_N"/>
    <property type="match status" value="1"/>
</dbReference>
<dbReference type="OrthoDB" id="9805576at2"/>
<dbReference type="InterPro" id="IPR018485">
    <property type="entry name" value="FGGY_C"/>
</dbReference>
<keyword evidence="2" id="KW-0808">Transferase</keyword>
<evidence type="ECO:0000313" key="10">
    <source>
        <dbReference type="Proteomes" id="UP000051783"/>
    </source>
</evidence>
<evidence type="ECO:0000256" key="4">
    <source>
        <dbReference type="ARBA" id="ARBA00022777"/>
    </source>
</evidence>
<dbReference type="CDD" id="cd07769">
    <property type="entry name" value="ASKHA_NBD_FGGY_GK"/>
    <property type="match status" value="1"/>
</dbReference>
<dbReference type="PANTHER" id="PTHR10196:SF69">
    <property type="entry name" value="GLYCEROL KINASE"/>
    <property type="match status" value="1"/>
</dbReference>
<evidence type="ECO:0000256" key="6">
    <source>
        <dbReference type="ARBA" id="ARBA00043149"/>
    </source>
</evidence>
<dbReference type="InterPro" id="IPR018483">
    <property type="entry name" value="Carb_kinase_FGGY_CS"/>
</dbReference>
<dbReference type="Pfam" id="PF02782">
    <property type="entry name" value="FGGY_C"/>
    <property type="match status" value="1"/>
</dbReference>
<sequence>MAQLMLGIDQSTQGTKVLLFDSAGRLYRRFSKNHRQLINDQGWVSHDLTEIWENVLSLVTQAQQLVSANGDEIVGIGITNQRESAAAWSRKDGSPLAKTVVWQCARATALCDQLVKRGVGAAVQAKSGMPLSPYFTAAKFAWLLQNEPAVKAAANQDELCLGTMDSWLIYQLTAGKSFKTEPSNACRTQLLNIETLNWDQELCDIFDVPMASLGTVVDSDALFGMTDVSGRLPHAVPIHGVLGDSQAALFGQHCVEFGDVKATYGTGSSIMMNIGKRPVRSKNGLMTSVGWRFKGEAAYVLEGNVNYSGAVVKWLQEDLDLIDDAAETGTLAMAANPQDQTCLVPAFSGLGAPYWNDKAQAVVWGMTRTTRKPEFVKAALNSIVFQINDVIQQMLGDIGCQQTVLKVDGGVTKNQYLMQFQADITDAKLLLPNFEELSGFGAVYAAGMALGLYTATTYQQDVSYQSYQPRMATEQRQADLKIWHRAVTIVNQNFS</sequence>
<evidence type="ECO:0000256" key="3">
    <source>
        <dbReference type="ARBA" id="ARBA00022741"/>
    </source>
</evidence>
<evidence type="ECO:0000259" key="7">
    <source>
        <dbReference type="Pfam" id="PF00370"/>
    </source>
</evidence>
<dbReference type="PATRIC" id="fig|942150.3.peg.1937"/>
<evidence type="ECO:0000259" key="8">
    <source>
        <dbReference type="Pfam" id="PF02782"/>
    </source>
</evidence>
<evidence type="ECO:0000256" key="5">
    <source>
        <dbReference type="ARBA" id="ARBA00022840"/>
    </source>
</evidence>
<dbReference type="SUPFAM" id="SSF53067">
    <property type="entry name" value="Actin-like ATPase domain"/>
    <property type="match status" value="2"/>
</dbReference>
<keyword evidence="10" id="KW-1185">Reference proteome</keyword>
<feature type="domain" description="Carbohydrate kinase FGGY C-terminal" evidence="8">
    <location>
        <begin position="261"/>
        <end position="450"/>
    </location>
</feature>
<dbReference type="GO" id="GO:0005829">
    <property type="term" value="C:cytosol"/>
    <property type="evidence" value="ECO:0007669"/>
    <property type="project" value="TreeGrafter"/>
</dbReference>
<gene>
    <name evidence="9" type="ORF">IV64_GL001862</name>
</gene>
<dbReference type="NCBIfam" id="NF000756">
    <property type="entry name" value="PRK00047.1"/>
    <property type="match status" value="1"/>
</dbReference>
<dbReference type="GO" id="GO:0005524">
    <property type="term" value="F:ATP binding"/>
    <property type="evidence" value="ECO:0007669"/>
    <property type="project" value="UniProtKB-KW"/>
</dbReference>
<comment type="caution">
    <text evidence="9">The sequence shown here is derived from an EMBL/GenBank/DDBJ whole genome shotgun (WGS) entry which is preliminary data.</text>
</comment>
<protein>
    <recommendedName>
        <fullName evidence="6">ATP:glycerol 3-phosphotransferase</fullName>
    </recommendedName>
</protein>
<dbReference type="InterPro" id="IPR043129">
    <property type="entry name" value="ATPase_NBD"/>
</dbReference>
<dbReference type="PROSITE" id="PS00933">
    <property type="entry name" value="FGGY_KINASES_1"/>
    <property type="match status" value="1"/>
</dbReference>
<proteinExistence type="inferred from homology"/>
<comment type="similarity">
    <text evidence="1">Belongs to the FGGY kinase family.</text>
</comment>
<dbReference type="InterPro" id="IPR000577">
    <property type="entry name" value="Carb_kinase_FGGY"/>
</dbReference>
<evidence type="ECO:0000256" key="1">
    <source>
        <dbReference type="ARBA" id="ARBA00009156"/>
    </source>
</evidence>
<dbReference type="AlphaFoldDB" id="A0A0R2MTK8"/>
<dbReference type="PIRSF" id="PIRSF000538">
    <property type="entry name" value="GlpK"/>
    <property type="match status" value="1"/>
</dbReference>
<dbReference type="GO" id="GO:0019563">
    <property type="term" value="P:glycerol catabolic process"/>
    <property type="evidence" value="ECO:0007669"/>
    <property type="project" value="TreeGrafter"/>
</dbReference>
<accession>A0A0R2MTK8</accession>
<dbReference type="Proteomes" id="UP000051783">
    <property type="component" value="Unassembled WGS sequence"/>
</dbReference>
<evidence type="ECO:0000256" key="2">
    <source>
        <dbReference type="ARBA" id="ARBA00022679"/>
    </source>
</evidence>